<dbReference type="PANTHER" id="PTHR11635:SF164">
    <property type="entry name" value="NUCLEOTIDE-BINDING PROTEIN, PUTATIVE-RELATED"/>
    <property type="match status" value="1"/>
</dbReference>
<feature type="compositionally biased region" description="Basic and acidic residues" evidence="1">
    <location>
        <begin position="1500"/>
        <end position="1510"/>
    </location>
</feature>
<dbReference type="PANTHER" id="PTHR11635">
    <property type="entry name" value="CAMP-DEPENDENT PROTEIN KINASE REGULATORY CHAIN"/>
    <property type="match status" value="1"/>
</dbReference>
<feature type="region of interest" description="Disordered" evidence="1">
    <location>
        <begin position="460"/>
        <end position="495"/>
    </location>
</feature>
<dbReference type="InterPro" id="IPR050503">
    <property type="entry name" value="cAMP-dep_PK_reg_su-like"/>
</dbReference>
<feature type="region of interest" description="Disordered" evidence="1">
    <location>
        <begin position="1203"/>
        <end position="1309"/>
    </location>
</feature>
<proteinExistence type="predicted"/>
<dbReference type="InterPro" id="IPR000595">
    <property type="entry name" value="cNMP-bd_dom"/>
</dbReference>
<feature type="compositionally biased region" description="Basic and acidic residues" evidence="1">
    <location>
        <begin position="466"/>
        <end position="477"/>
    </location>
</feature>
<feature type="region of interest" description="Disordered" evidence="1">
    <location>
        <begin position="1905"/>
        <end position="1939"/>
    </location>
</feature>
<feature type="region of interest" description="Disordered" evidence="1">
    <location>
        <begin position="1974"/>
        <end position="1996"/>
    </location>
</feature>
<feature type="region of interest" description="Disordered" evidence="1">
    <location>
        <begin position="877"/>
        <end position="900"/>
    </location>
</feature>
<feature type="compositionally biased region" description="Polar residues" evidence="1">
    <location>
        <begin position="1420"/>
        <end position="1431"/>
    </location>
</feature>
<feature type="region of interest" description="Disordered" evidence="1">
    <location>
        <begin position="1409"/>
        <end position="1520"/>
    </location>
</feature>
<dbReference type="VEuPathDB" id="TriTrypDB:BSAL_26195"/>
<feature type="compositionally biased region" description="Low complexity" evidence="1">
    <location>
        <begin position="1905"/>
        <end position="1918"/>
    </location>
</feature>
<name>A0A0S4JJR6_BODSA</name>
<evidence type="ECO:0000259" key="2">
    <source>
        <dbReference type="PROSITE" id="PS50042"/>
    </source>
</evidence>
<feature type="compositionally biased region" description="Acidic residues" evidence="1">
    <location>
        <begin position="1982"/>
        <end position="1996"/>
    </location>
</feature>
<evidence type="ECO:0000256" key="1">
    <source>
        <dbReference type="SAM" id="MobiDB-lite"/>
    </source>
</evidence>
<dbReference type="GO" id="GO:0034236">
    <property type="term" value="F:protein kinase A catalytic subunit binding"/>
    <property type="evidence" value="ECO:0007669"/>
    <property type="project" value="TreeGrafter"/>
</dbReference>
<organism evidence="3 4">
    <name type="scientific">Bodo saltans</name>
    <name type="common">Flagellated protozoan</name>
    <dbReference type="NCBI Taxonomy" id="75058"/>
    <lineage>
        <taxon>Eukaryota</taxon>
        <taxon>Discoba</taxon>
        <taxon>Euglenozoa</taxon>
        <taxon>Kinetoplastea</taxon>
        <taxon>Metakinetoplastina</taxon>
        <taxon>Eubodonida</taxon>
        <taxon>Bodonidae</taxon>
        <taxon>Bodo</taxon>
    </lineage>
</organism>
<dbReference type="InterPro" id="IPR018490">
    <property type="entry name" value="cNMP-bd_dom_sf"/>
</dbReference>
<feature type="region of interest" description="Disordered" evidence="1">
    <location>
        <begin position="815"/>
        <end position="839"/>
    </location>
</feature>
<dbReference type="Proteomes" id="UP000051952">
    <property type="component" value="Unassembled WGS sequence"/>
</dbReference>
<dbReference type="GO" id="GO:0030552">
    <property type="term" value="F:cAMP binding"/>
    <property type="evidence" value="ECO:0007669"/>
    <property type="project" value="TreeGrafter"/>
</dbReference>
<gene>
    <name evidence="3" type="ORF">BSAL_26195</name>
</gene>
<sequence>MDLGVSVAVDGGVDAAARLNATASSLTADQLDTIDMNLHGVAGGILRRKLLPVIRRKKEAVQRTLLTRKQLGASSRAGGPFSAEIQQTVKRLLTNAQFHDGPVELSDILARLPWDVVWSTLVPLLVPVSYRTGEVMQYPNTPAEASCSFLILQGTVASILAVDVRHASTQQYLRRQVAPGERGSFDARKIVVSQLTSMKTTQGPFAWGFGAAIQFSPQEEFTLFAAPLDHSMPTITDVLQVWNRDLQDWWYALATTASMSTCVASSAATTRGPFQPQAPPKSTDNSNGTNSFQRNRSAGFVPSARASMSAIRRRQSSITGSNSGVAFSSTTSNASQHYTTTMGDASNSAAQRASITTSSAANASDVAARQSRVQLKSLITTSRARCIGAKFPLSEALLKLSWLFQCLPPHALSDVLKSVRPLCVPAGTKLATAGESNRRWFFVRRGRCVIFPNSEGSATAASASDGAKHTSDADHNGHTNGGVGGVPKSPQKRRSTFSASGVPVYLESGCSIGELSLIFEEPRSHTIEAATMCDLWVLEQSSFSEILAGDESIRSTCQRKGAVLRAKWLAAQRRSPALLEILRNCPLFRDCWSDVLYSLLLDAIEPMVLPQRTLITSAAAFADKLMILVKGTASSQRGDVPVTFGPGSIIGGACFVRHRWPLAIATTSIVDCWAFTAEKLKWIAHRLDLLQTVSHWEPENERGKYLTKIQEVYPGGRLVPTETMGYLRRALHLSEKELIPVLPVTPAGARHKGERRTSFVAHFRHVSMNELEELCVRYPDSFNMSNLLFRTSYGSEHDHLRKQFLVATNRAGDKVVSSDSQDEGYSSASMMSPVPEGTKRSEAEINVIAAANAHAMRRRQRKMAFERGLRRQIKQIVGEPLSNSSHSSSPDDNGSDGAPDVELKKFKAHRRTHKHHGVGSGVLSHVDDGTVMNSAQLAADQIVMRRVLRDQRRKERQGLSSANALMFNPAFVFNGQRAMSSGGGGGSFFLSQTMSSHSMAFSEDDRSGSIAGDSDTAGSMMISRSALDKAATPSGAQEWETELKAIFAAGDDVIPTLRDMSRLFKLRSKKLRQRIKAKAQPAAALGASQGTASQLSEAMAASKAKRAKEIDALFSAVDDAHLHECVHSTDPEVNIGFASQQHLRHVISVSASQRLPFLVGKEACASAASKLQRVAAAEDAEENPAVERTKMLLQLFRSGYANRTKSNSHGAAGTGESGGEENETTVRRRTRGLSAQNGGGGDEASVSPSTTLLNPHHDKPGGAGGGILESMSLAASPRSSPQTITISIPDVPHRDGDIDNGSGPQTRVSSLAASPLRRKSTIGPQLRKTNSDVSVRAQSMVYNASQFPSKALFFEHVARELLLRLSADPELSIEALQQRLQSGGWTDTICDESGNNDIHVEFEAFVEQIRQKQQHHQTLHESQSGRRQSSFIMAPPSLLHRNSTGPRGGGSPNPSAPSTPTGEASASNSRMSSPRFTSSSVLFQGFPHPHVAEGIAIDGGEDHHADDGDSRVATPVTPRSCGSPALSDLNWCEFDTYLLTTAEEDAHGTLLVGSQIGLRGSLNQSTGGGGGAAATTGGGGGRRKTLRRVQQNNNNNIGGHLLNSSFSPLASYDSAGQLSIAESDNSETPSIQVSTQVSRAITMTTATNVAATNTGAVVGGVVGSNSVGETFESRLMHRDVHSAADPTTSTNNAAAVAALFRRADALRRGETRSELLELLEQNNLDGYSSVWVDGVGVMPVGVATEETDRVEFSAEALEARKALRFAGRNGRGGAGRGHQIHIEGAGGSHDDFYDDDMRGAASPALSHAASALQTRDGSRRQSTGSAQNDPLTTGTSRLRQQSFPDLKETNMMIKRLERLADNLSLGVYSKNSHAADTFDSDKLNHSERQQMKVAVEEIRFATSQTEATTSSTFTAPTANRHSRGGMTGGTDADATHSETRFHKNQRHWVVPWYLLQEAGHDYLAEALAETVPVSYKSKSGDSDDDDADDENDDVDGDREQVVLVGARQFGLQPRPLTKALPPLWGGLEDDEGEGGAATKIEQLLSYAAFADAGS</sequence>
<feature type="non-terminal residue" evidence="3">
    <location>
        <position position="2054"/>
    </location>
</feature>
<dbReference type="SUPFAM" id="SSF51206">
    <property type="entry name" value="cAMP-binding domain-like"/>
    <property type="match status" value="2"/>
</dbReference>
<feature type="compositionally biased region" description="Polar residues" evidence="1">
    <location>
        <begin position="1820"/>
        <end position="1843"/>
    </location>
</feature>
<accession>A0A0S4JJR6</accession>
<feature type="region of interest" description="Disordered" evidence="1">
    <location>
        <begin position="311"/>
        <end position="330"/>
    </location>
</feature>
<dbReference type="CDD" id="cd00038">
    <property type="entry name" value="CAP_ED"/>
    <property type="match status" value="1"/>
</dbReference>
<dbReference type="GO" id="GO:0005952">
    <property type="term" value="C:cAMP-dependent protein kinase complex"/>
    <property type="evidence" value="ECO:0007669"/>
    <property type="project" value="InterPro"/>
</dbReference>
<protein>
    <submittedName>
        <fullName evidence="3">Cyclic nucleotide-binding protein, putative</fullName>
    </submittedName>
</protein>
<feature type="region of interest" description="Disordered" evidence="1">
    <location>
        <begin position="1767"/>
        <end position="1846"/>
    </location>
</feature>
<feature type="region of interest" description="Disordered" evidence="1">
    <location>
        <begin position="1561"/>
        <end position="1583"/>
    </location>
</feature>
<evidence type="ECO:0000313" key="3">
    <source>
        <dbReference type="EMBL" id="CUG90335.1"/>
    </source>
</evidence>
<dbReference type="PROSITE" id="PS50042">
    <property type="entry name" value="CNMP_BINDING_3"/>
    <property type="match status" value="1"/>
</dbReference>
<feature type="compositionally biased region" description="Polar residues" evidence="1">
    <location>
        <begin position="1452"/>
        <end position="1466"/>
    </location>
</feature>
<feature type="compositionally biased region" description="Polar residues" evidence="1">
    <location>
        <begin position="318"/>
        <end position="330"/>
    </location>
</feature>
<feature type="compositionally biased region" description="Basic and acidic residues" evidence="1">
    <location>
        <begin position="1788"/>
        <end position="1798"/>
    </location>
</feature>
<dbReference type="Gene3D" id="2.60.120.10">
    <property type="entry name" value="Jelly Rolls"/>
    <property type="match status" value="2"/>
</dbReference>
<feature type="compositionally biased region" description="Gly residues" evidence="1">
    <location>
        <begin position="1566"/>
        <end position="1580"/>
    </location>
</feature>
<evidence type="ECO:0000313" key="4">
    <source>
        <dbReference type="Proteomes" id="UP000051952"/>
    </source>
</evidence>
<dbReference type="InterPro" id="IPR014710">
    <property type="entry name" value="RmlC-like_jellyroll"/>
</dbReference>
<feature type="compositionally biased region" description="Low complexity" evidence="1">
    <location>
        <begin position="1800"/>
        <end position="1812"/>
    </location>
</feature>
<dbReference type="EMBL" id="CYKH01001814">
    <property type="protein sequence ID" value="CUG90335.1"/>
    <property type="molecule type" value="Genomic_DNA"/>
</dbReference>
<dbReference type="GO" id="GO:0004862">
    <property type="term" value="F:cAMP-dependent protein kinase inhibitor activity"/>
    <property type="evidence" value="ECO:0007669"/>
    <property type="project" value="TreeGrafter"/>
</dbReference>
<feature type="compositionally biased region" description="Polar residues" evidence="1">
    <location>
        <begin position="280"/>
        <end position="296"/>
    </location>
</feature>
<reference evidence="4" key="1">
    <citation type="submission" date="2015-09" db="EMBL/GenBank/DDBJ databases">
        <authorList>
            <consortium name="Pathogen Informatics"/>
        </authorList>
    </citation>
    <scope>NUCLEOTIDE SEQUENCE [LARGE SCALE GENOMIC DNA]</scope>
    <source>
        <strain evidence="4">Lake Konstanz</strain>
    </source>
</reference>
<feature type="compositionally biased region" description="Low complexity" evidence="1">
    <location>
        <begin position="1467"/>
        <end position="1480"/>
    </location>
</feature>
<feature type="domain" description="Cyclic nucleotide-binding" evidence="2">
    <location>
        <begin position="403"/>
        <end position="547"/>
    </location>
</feature>
<keyword evidence="4" id="KW-1185">Reference proteome</keyword>
<feature type="region of interest" description="Disordered" evidence="1">
    <location>
        <begin position="269"/>
        <end position="298"/>
    </location>
</feature>
<feature type="compositionally biased region" description="Polar residues" evidence="1">
    <location>
        <begin position="1277"/>
        <end position="1286"/>
    </location>
</feature>
<feature type="compositionally biased region" description="Polar residues" evidence="1">
    <location>
        <begin position="817"/>
        <end position="830"/>
    </location>
</feature>
<dbReference type="GO" id="GO:0005829">
    <property type="term" value="C:cytosol"/>
    <property type="evidence" value="ECO:0007669"/>
    <property type="project" value="TreeGrafter"/>
</dbReference>
<feature type="compositionally biased region" description="Low complexity" evidence="1">
    <location>
        <begin position="882"/>
        <end position="900"/>
    </location>
</feature>
<dbReference type="OrthoDB" id="417078at2759"/>